<dbReference type="InterPro" id="IPR009057">
    <property type="entry name" value="Homeodomain-like_sf"/>
</dbReference>
<evidence type="ECO:0000256" key="4">
    <source>
        <dbReference type="SAM" id="MobiDB-lite"/>
    </source>
</evidence>
<dbReference type="PROSITE" id="PS51294">
    <property type="entry name" value="HTH_MYB"/>
    <property type="match status" value="1"/>
</dbReference>
<dbReference type="OrthoDB" id="39591at2759"/>
<comment type="subcellular location">
    <subcellularLocation>
        <location evidence="1">Nucleus</location>
    </subcellularLocation>
</comment>
<dbReference type="GO" id="GO:0003700">
    <property type="term" value="F:DNA-binding transcription factor activity"/>
    <property type="evidence" value="ECO:0007669"/>
    <property type="project" value="TreeGrafter"/>
</dbReference>
<feature type="domain" description="Myb-like" evidence="5">
    <location>
        <begin position="428"/>
        <end position="477"/>
    </location>
</feature>
<evidence type="ECO:0000256" key="1">
    <source>
        <dbReference type="ARBA" id="ARBA00004123"/>
    </source>
</evidence>
<dbReference type="EMBL" id="CCYA01000065">
    <property type="protein sequence ID" value="CEH11694.1"/>
    <property type="molecule type" value="Genomic_DNA"/>
</dbReference>
<name>A0A0P1B7Q8_9BASI</name>
<evidence type="ECO:0000313" key="7">
    <source>
        <dbReference type="EMBL" id="CEH11694.1"/>
    </source>
</evidence>
<dbReference type="InterPro" id="IPR051651">
    <property type="entry name" value="DMTF1_DNA-bind_reg"/>
</dbReference>
<keyword evidence="8" id="KW-1185">Reference proteome</keyword>
<feature type="compositionally biased region" description="Basic and acidic residues" evidence="4">
    <location>
        <begin position="1"/>
        <end position="18"/>
    </location>
</feature>
<feature type="region of interest" description="Disordered" evidence="4">
    <location>
        <begin position="1"/>
        <end position="126"/>
    </location>
</feature>
<evidence type="ECO:0000259" key="5">
    <source>
        <dbReference type="PROSITE" id="PS50090"/>
    </source>
</evidence>
<sequence>MSADKAREKEQRRAEKEARRARRAAKRQRKLQKAERRESRRARKERKANSSSTLAPASRLHAEAAIGNAGEPLGALSVPRSKEANSSTAAAGAKRSGSVTESGADRHTGKKRRLEAERASNDSAHVTDSTVTGAIATSNLSAPLADLSKQQLKIMAAELVERFLSEQLSKGIRKEHIIPEQVDKARLTLGSKANESKRERKQHDKLAAYVEKRLEKTVRKRETGVAARAQLAPASSSAMLSSSSIPIPATRATPAAPASRVPFAANSSSAGISGRSIGAGISSYGAGSGMGSTIADKRWASAGPIQKAEVDQRENKEALIAANMDCSHVDMLEKLYMPKQFKWLKEAYGLEWKSSHFSKAEDAMIEQGAEEFARNNDMTVDNVKGLFLDRPTAEHARLYASLTSYLVRKLGDRPARNLRIHCSAMWNPDRVIKGTWKVQEVEGLMQAYDRHGPRWERIGNELNRPGHACRSRYAFELGKRTAEKGKWSEEECLRLLQTVEDQCEKRGIQPAEILKGDQRFSWLAVEKGVKSRTAQMCRDKWETIFCRSERAKRGQPIRWIRARDDFLLMGMLKTQTQAIDENDDILIHWRDFQKEDWCWDVASMQRRWAALRQRHAPDEATMKDLYSTEARSYGSQRVA</sequence>
<dbReference type="InterPro" id="IPR001005">
    <property type="entry name" value="SANT/Myb"/>
</dbReference>
<dbReference type="InterPro" id="IPR017930">
    <property type="entry name" value="Myb_dom"/>
</dbReference>
<evidence type="ECO:0000313" key="8">
    <source>
        <dbReference type="Proteomes" id="UP000054845"/>
    </source>
</evidence>
<keyword evidence="3" id="KW-0539">Nucleus</keyword>
<dbReference type="Proteomes" id="UP000054845">
    <property type="component" value="Unassembled WGS sequence"/>
</dbReference>
<feature type="domain" description="HTH myb-type" evidence="6">
    <location>
        <begin position="430"/>
        <end position="481"/>
    </location>
</feature>
<dbReference type="Pfam" id="PF00249">
    <property type="entry name" value="Myb_DNA-binding"/>
    <property type="match status" value="1"/>
</dbReference>
<accession>A0A0P1B7Q8</accession>
<dbReference type="Gene3D" id="1.10.10.60">
    <property type="entry name" value="Homeodomain-like"/>
    <property type="match status" value="2"/>
</dbReference>
<dbReference type="AlphaFoldDB" id="A0A0P1B7Q8"/>
<organism evidence="7 8">
    <name type="scientific">Ceraceosorus bombacis</name>
    <dbReference type="NCBI Taxonomy" id="401625"/>
    <lineage>
        <taxon>Eukaryota</taxon>
        <taxon>Fungi</taxon>
        <taxon>Dikarya</taxon>
        <taxon>Basidiomycota</taxon>
        <taxon>Ustilaginomycotina</taxon>
        <taxon>Exobasidiomycetes</taxon>
        <taxon>Ceraceosorales</taxon>
        <taxon>Ceraceosoraceae</taxon>
        <taxon>Ceraceosorus</taxon>
    </lineage>
</organism>
<dbReference type="PANTHER" id="PTHR46380:SF2">
    <property type="entry name" value="CYCLIN-D-BINDING MYB-LIKE TRANSCRIPTION FACTOR 1"/>
    <property type="match status" value="1"/>
</dbReference>
<dbReference type="SUPFAM" id="SSF46689">
    <property type="entry name" value="Homeodomain-like"/>
    <property type="match status" value="1"/>
</dbReference>
<feature type="domain" description="Myb-like" evidence="5">
    <location>
        <begin position="479"/>
        <end position="545"/>
    </location>
</feature>
<evidence type="ECO:0000259" key="6">
    <source>
        <dbReference type="PROSITE" id="PS51294"/>
    </source>
</evidence>
<proteinExistence type="predicted"/>
<protein>
    <submittedName>
        <fullName evidence="7">RNA polymerase I termination factor, Myb superfamily</fullName>
    </submittedName>
</protein>
<dbReference type="GO" id="GO:0000976">
    <property type="term" value="F:transcription cis-regulatory region binding"/>
    <property type="evidence" value="ECO:0007669"/>
    <property type="project" value="TreeGrafter"/>
</dbReference>
<dbReference type="PANTHER" id="PTHR46380">
    <property type="entry name" value="CYCLIN-D-BINDING MYB-LIKE TRANSCRIPTION FACTOR 1"/>
    <property type="match status" value="1"/>
</dbReference>
<dbReference type="SMART" id="SM00717">
    <property type="entry name" value="SANT"/>
    <property type="match status" value="2"/>
</dbReference>
<evidence type="ECO:0000256" key="2">
    <source>
        <dbReference type="ARBA" id="ARBA00023125"/>
    </source>
</evidence>
<keyword evidence="2" id="KW-0238">DNA-binding</keyword>
<reference evidence="8" key="1">
    <citation type="submission" date="2014-09" db="EMBL/GenBank/DDBJ databases">
        <authorList>
            <person name="Sharma Rahul"/>
            <person name="Thines Marco"/>
        </authorList>
    </citation>
    <scope>NUCLEOTIDE SEQUENCE [LARGE SCALE GENOMIC DNA]</scope>
</reference>
<dbReference type="GO" id="GO:0005634">
    <property type="term" value="C:nucleus"/>
    <property type="evidence" value="ECO:0007669"/>
    <property type="project" value="UniProtKB-SubCell"/>
</dbReference>
<dbReference type="STRING" id="401625.A0A0P1B7Q8"/>
<dbReference type="PROSITE" id="PS50090">
    <property type="entry name" value="MYB_LIKE"/>
    <property type="match status" value="2"/>
</dbReference>
<feature type="compositionally biased region" description="Basic residues" evidence="4">
    <location>
        <begin position="19"/>
        <end position="31"/>
    </location>
</feature>
<evidence type="ECO:0000256" key="3">
    <source>
        <dbReference type="ARBA" id="ARBA00023242"/>
    </source>
</evidence>